<organism evidence="2">
    <name type="scientific">marine metagenome</name>
    <dbReference type="NCBI Taxonomy" id="408172"/>
    <lineage>
        <taxon>unclassified sequences</taxon>
        <taxon>metagenomes</taxon>
        <taxon>ecological metagenomes</taxon>
    </lineage>
</organism>
<evidence type="ECO:0000259" key="1">
    <source>
        <dbReference type="Pfam" id="PF01609"/>
    </source>
</evidence>
<dbReference type="AlphaFoldDB" id="A0A382PIL6"/>
<feature type="domain" description="Transposase IS4-like" evidence="1">
    <location>
        <begin position="95"/>
        <end position="264"/>
    </location>
</feature>
<protein>
    <recommendedName>
        <fullName evidence="1">Transposase IS4-like domain-containing protein</fullName>
    </recommendedName>
</protein>
<name>A0A382PIL6_9ZZZZ</name>
<dbReference type="GO" id="GO:0004803">
    <property type="term" value="F:transposase activity"/>
    <property type="evidence" value="ECO:0007669"/>
    <property type="project" value="InterPro"/>
</dbReference>
<sequence>MNAEWIITNFVIMDDLMMHLDHHSHPLAQVPDSEILIIAVVAAKYFANHHERSVGILQQLGYLSGRISVSRFNRRLHALADWMAFMPQTLGALWTQGEVFVLDSLPVPVCRRVRARRCRKVRGRIYCGYCAAKQEKFFGWRLQLVCTTEGVPVSFVLLPGSLHDLTPVHELLFGLPQGAKALGDKAFNSADDEASIQADTGVRLVSIRKINMEPNHWIDELDLEHHRKGIETLNSQLESMGLQRLHPRTNQGLDLKVHATLVAVMTTNIN</sequence>
<dbReference type="GO" id="GO:0003677">
    <property type="term" value="F:DNA binding"/>
    <property type="evidence" value="ECO:0007669"/>
    <property type="project" value="InterPro"/>
</dbReference>
<gene>
    <name evidence="2" type="ORF">METZ01_LOCUS326088</name>
</gene>
<dbReference type="EMBL" id="UINC01107681">
    <property type="protein sequence ID" value="SVC73234.1"/>
    <property type="molecule type" value="Genomic_DNA"/>
</dbReference>
<dbReference type="NCBIfam" id="NF033520">
    <property type="entry name" value="transpos_IS982"/>
    <property type="match status" value="1"/>
</dbReference>
<proteinExistence type="predicted"/>
<accession>A0A382PIL6</accession>
<dbReference type="InterPro" id="IPR002559">
    <property type="entry name" value="Transposase_11"/>
</dbReference>
<evidence type="ECO:0000313" key="2">
    <source>
        <dbReference type="EMBL" id="SVC73234.1"/>
    </source>
</evidence>
<reference evidence="2" key="1">
    <citation type="submission" date="2018-05" db="EMBL/GenBank/DDBJ databases">
        <authorList>
            <person name="Lanie J.A."/>
            <person name="Ng W.-L."/>
            <person name="Kazmierczak K.M."/>
            <person name="Andrzejewski T.M."/>
            <person name="Davidsen T.M."/>
            <person name="Wayne K.J."/>
            <person name="Tettelin H."/>
            <person name="Glass J.I."/>
            <person name="Rusch D."/>
            <person name="Podicherti R."/>
            <person name="Tsui H.-C.T."/>
            <person name="Winkler M.E."/>
        </authorList>
    </citation>
    <scope>NUCLEOTIDE SEQUENCE</scope>
</reference>
<dbReference type="Pfam" id="PF01609">
    <property type="entry name" value="DDE_Tnp_1"/>
    <property type="match status" value="1"/>
</dbReference>
<dbReference type="GO" id="GO:0006313">
    <property type="term" value="P:DNA transposition"/>
    <property type="evidence" value="ECO:0007669"/>
    <property type="project" value="InterPro"/>
</dbReference>